<dbReference type="GO" id="GO:0005829">
    <property type="term" value="C:cytosol"/>
    <property type="evidence" value="ECO:0007669"/>
    <property type="project" value="TreeGrafter"/>
</dbReference>
<gene>
    <name evidence="8 10" type="primary">dapF</name>
    <name evidence="10" type="ORF">PZ740_12235</name>
</gene>
<dbReference type="EMBL" id="JARGEQ010000126">
    <property type="protein sequence ID" value="MDF1587146.1"/>
    <property type="molecule type" value="Genomic_DNA"/>
</dbReference>
<dbReference type="GO" id="GO:0009089">
    <property type="term" value="P:lysine biosynthetic process via diaminopimelate"/>
    <property type="evidence" value="ECO:0007669"/>
    <property type="project" value="UniProtKB-UniRule"/>
</dbReference>
<dbReference type="SUPFAM" id="SSF54506">
    <property type="entry name" value="Diaminopimelate epimerase-like"/>
    <property type="match status" value="2"/>
</dbReference>
<keyword evidence="8" id="KW-0963">Cytoplasm</keyword>
<feature type="binding site" evidence="8">
    <location>
        <position position="14"/>
    </location>
    <ligand>
        <name>substrate</name>
    </ligand>
</feature>
<comment type="pathway">
    <text evidence="1 8">Amino-acid biosynthesis; L-lysine biosynthesis via DAP pathway; DL-2,6-diaminopimelate from LL-2,6-diaminopimelate: step 1/1.</text>
</comment>
<dbReference type="NCBIfam" id="TIGR00652">
    <property type="entry name" value="DapF"/>
    <property type="match status" value="1"/>
</dbReference>
<comment type="function">
    <text evidence="8">Catalyzes the stereoinversion of LL-2,6-diaminopimelate (L,L-DAP) to meso-diaminopimelate (meso-DAP), a precursor of L-lysine and an essential component of the bacterial peptidoglycan.</text>
</comment>
<feature type="binding site" evidence="8">
    <location>
        <position position="188"/>
    </location>
    <ligand>
        <name>substrate</name>
    </ligand>
</feature>
<comment type="similarity">
    <text evidence="2 8">Belongs to the diaminopimelate epimerase family.</text>
</comment>
<evidence type="ECO:0000256" key="9">
    <source>
        <dbReference type="PROSITE-ProRule" id="PRU10125"/>
    </source>
</evidence>
<dbReference type="Proteomes" id="UP001301140">
    <property type="component" value="Unassembled WGS sequence"/>
</dbReference>
<feature type="binding site" evidence="8">
    <location>
        <position position="65"/>
    </location>
    <ligand>
        <name>substrate</name>
    </ligand>
</feature>
<dbReference type="PANTHER" id="PTHR31689">
    <property type="entry name" value="DIAMINOPIMELATE EPIMERASE, CHLOROPLASTIC"/>
    <property type="match status" value="1"/>
</dbReference>
<dbReference type="Gene3D" id="3.10.310.10">
    <property type="entry name" value="Diaminopimelate Epimerase, Chain A, domain 1"/>
    <property type="match status" value="2"/>
</dbReference>
<dbReference type="PROSITE" id="PS01326">
    <property type="entry name" value="DAP_EPIMERASE"/>
    <property type="match status" value="1"/>
</dbReference>
<comment type="catalytic activity">
    <reaction evidence="7 8">
        <text>(2S,6S)-2,6-diaminopimelate = meso-2,6-diaminopimelate</text>
        <dbReference type="Rhea" id="RHEA:15393"/>
        <dbReference type="ChEBI" id="CHEBI:57609"/>
        <dbReference type="ChEBI" id="CHEBI:57791"/>
        <dbReference type="EC" id="5.1.1.7"/>
    </reaction>
</comment>
<sequence>MRALPFYKMHGLGNDFVVVDARHVPVELDAGQMRRIADRHRGVGFDQLVRISQALDADARIEFFNSDGTRAGACGNGTRCAARLLFDECPGRTLRLRVGERLLEAERLADGRIAVTMGEPLLDWRDVPVAVPCDTVEMPLDFEDLPHPAGVSMGNPHGVFFVEDLERVEIARVGPLLERHPFFPDRANIGFAQLLGPETIRLRVWERGAGLTLACGSGACAALVSAVRRGLVRERARVLLDGGGELEITWRPGGPVTMTGPAALSFEGVLSAELLDR</sequence>
<evidence type="ECO:0000256" key="5">
    <source>
        <dbReference type="ARBA" id="ARBA00023154"/>
    </source>
</evidence>
<feature type="binding site" evidence="8">
    <location>
        <begin position="206"/>
        <end position="207"/>
    </location>
    <ligand>
        <name>substrate</name>
    </ligand>
</feature>
<evidence type="ECO:0000256" key="2">
    <source>
        <dbReference type="ARBA" id="ARBA00010219"/>
    </source>
</evidence>
<evidence type="ECO:0000256" key="1">
    <source>
        <dbReference type="ARBA" id="ARBA00005196"/>
    </source>
</evidence>
<dbReference type="RefSeq" id="WP_327789567.1">
    <property type="nucleotide sequence ID" value="NZ_JARGEQ010000126.1"/>
</dbReference>
<feature type="binding site" evidence="8">
    <location>
        <begin position="75"/>
        <end position="76"/>
    </location>
    <ligand>
        <name>substrate</name>
    </ligand>
</feature>
<dbReference type="GO" id="GO:0008837">
    <property type="term" value="F:diaminopimelate epimerase activity"/>
    <property type="evidence" value="ECO:0007669"/>
    <property type="project" value="UniProtKB-UniRule"/>
</dbReference>
<dbReference type="PANTHER" id="PTHR31689:SF0">
    <property type="entry name" value="DIAMINOPIMELATE EPIMERASE"/>
    <property type="match status" value="1"/>
</dbReference>
<keyword evidence="11" id="KW-1185">Reference proteome</keyword>
<evidence type="ECO:0000256" key="8">
    <source>
        <dbReference type="HAMAP-Rule" id="MF_00197"/>
    </source>
</evidence>
<accession>A0AAP3XSC8</accession>
<dbReference type="HAMAP" id="MF_00197">
    <property type="entry name" value="DAP_epimerase"/>
    <property type="match status" value="1"/>
</dbReference>
<feature type="site" description="Could be important to modulate the pK values of the two catalytic cysteine residues" evidence="8">
    <location>
        <position position="206"/>
    </location>
</feature>
<feature type="active site" description="Proton donor" evidence="8">
    <location>
        <position position="74"/>
    </location>
</feature>
<dbReference type="InterPro" id="IPR001653">
    <property type="entry name" value="DAP_epimerase_DapF"/>
</dbReference>
<feature type="binding site" evidence="8">
    <location>
        <position position="155"/>
    </location>
    <ligand>
        <name>substrate</name>
    </ligand>
</feature>
<evidence type="ECO:0000256" key="7">
    <source>
        <dbReference type="ARBA" id="ARBA00051712"/>
    </source>
</evidence>
<evidence type="ECO:0000256" key="6">
    <source>
        <dbReference type="ARBA" id="ARBA00023235"/>
    </source>
</evidence>
<feature type="active site" evidence="9">
    <location>
        <position position="74"/>
    </location>
</feature>
<name>A0AAP3XSC8_9PROT</name>
<feature type="binding site" evidence="8">
    <location>
        <position position="47"/>
    </location>
    <ligand>
        <name>substrate</name>
    </ligand>
</feature>
<comment type="subunit">
    <text evidence="8">Homodimer.</text>
</comment>
<dbReference type="EC" id="5.1.1.7" evidence="3 8"/>
<protein>
    <recommendedName>
        <fullName evidence="3 8">Diaminopimelate epimerase</fullName>
        <shortName evidence="8">DAP epimerase</shortName>
        <ecNumber evidence="3 8">5.1.1.7</ecNumber>
    </recommendedName>
    <alternativeName>
        <fullName evidence="8">PLP-independent amino acid racemase</fullName>
    </alternativeName>
</protein>
<evidence type="ECO:0000256" key="4">
    <source>
        <dbReference type="ARBA" id="ARBA00022605"/>
    </source>
</evidence>
<dbReference type="Pfam" id="PF01678">
    <property type="entry name" value="DAP_epimerase"/>
    <property type="match status" value="2"/>
</dbReference>
<comment type="subcellular location">
    <subcellularLocation>
        <location evidence="8">Cytoplasm</location>
    </subcellularLocation>
</comment>
<evidence type="ECO:0000256" key="3">
    <source>
        <dbReference type="ARBA" id="ARBA00013080"/>
    </source>
</evidence>
<keyword evidence="4 8" id="KW-0028">Amino-acid biosynthesis</keyword>
<proteinExistence type="inferred from homology"/>
<feature type="site" description="Could be important to modulate the pK values of the two catalytic cysteine residues" evidence="8">
    <location>
        <position position="157"/>
    </location>
</feature>
<keyword evidence="6 8" id="KW-0413">Isomerase</keyword>
<comment type="caution">
    <text evidence="10">The sequence shown here is derived from an EMBL/GenBank/DDBJ whole genome shotgun (WGS) entry which is preliminary data.</text>
</comment>
<dbReference type="InterPro" id="IPR018510">
    <property type="entry name" value="DAP_epimerase_AS"/>
</dbReference>
<evidence type="ECO:0000313" key="11">
    <source>
        <dbReference type="Proteomes" id="UP001301140"/>
    </source>
</evidence>
<keyword evidence="5 8" id="KW-0457">Lysine biosynthesis</keyword>
<reference evidence="10 11" key="1">
    <citation type="submission" date="2023-03" db="EMBL/GenBank/DDBJ databases">
        <title>YIM 152171 draft genome.</title>
        <authorList>
            <person name="Yang Z."/>
        </authorList>
    </citation>
    <scope>NUCLEOTIDE SEQUENCE [LARGE SCALE GENOMIC DNA]</scope>
    <source>
        <strain evidence="10 11">YIM 152171</strain>
    </source>
</reference>
<feature type="binding site" evidence="8">
    <location>
        <begin position="216"/>
        <end position="217"/>
    </location>
    <ligand>
        <name>substrate</name>
    </ligand>
</feature>
<dbReference type="AlphaFoldDB" id="A0AAP3XSC8"/>
<evidence type="ECO:0000313" key="10">
    <source>
        <dbReference type="EMBL" id="MDF1587146.1"/>
    </source>
</evidence>
<organism evidence="10 11">
    <name type="scientific">Marinimicrococcus flavescens</name>
    <dbReference type="NCBI Taxonomy" id="3031815"/>
    <lineage>
        <taxon>Bacteria</taxon>
        <taxon>Pseudomonadati</taxon>
        <taxon>Pseudomonadota</taxon>
        <taxon>Alphaproteobacteria</taxon>
        <taxon>Geminicoccales</taxon>
        <taxon>Geminicoccaceae</taxon>
        <taxon>Marinimicrococcus</taxon>
    </lineage>
</organism>
<feature type="active site" description="Proton acceptor" evidence="8">
    <location>
        <position position="215"/>
    </location>
</feature>